<proteinExistence type="predicted"/>
<reference evidence="1" key="1">
    <citation type="submission" date="2022-06" db="EMBL/GenBank/DDBJ databases">
        <title>Complete genome sequence of soil microorganisms Streptomyces sp. Qhu-M197 isolated from Alpine meadows habitats on the Tibetan Plateau.</title>
        <authorList>
            <person name="Zhang B."/>
            <person name="Xiang X."/>
            <person name="Fan J."/>
        </authorList>
    </citation>
    <scope>NUCLEOTIDE SEQUENCE</scope>
    <source>
        <strain evidence="1">Qhu-M197</strain>
    </source>
</reference>
<accession>A0ABY4Z9U8</accession>
<keyword evidence="2" id="KW-1185">Reference proteome</keyword>
<dbReference type="Proteomes" id="UP001056374">
    <property type="component" value="Chromosome"/>
</dbReference>
<name>A0ABY4Z9U8_9ACTN</name>
<evidence type="ECO:0000313" key="1">
    <source>
        <dbReference type="EMBL" id="USQ85808.1"/>
    </source>
</evidence>
<protein>
    <submittedName>
        <fullName evidence="1">Uncharacterized protein</fullName>
    </submittedName>
</protein>
<organism evidence="1 2">
    <name type="scientific">Streptomyces phaeoluteigriseus</name>
    <dbReference type="NCBI Taxonomy" id="114686"/>
    <lineage>
        <taxon>Bacteria</taxon>
        <taxon>Bacillati</taxon>
        <taxon>Actinomycetota</taxon>
        <taxon>Actinomycetes</taxon>
        <taxon>Kitasatosporales</taxon>
        <taxon>Streptomycetaceae</taxon>
        <taxon>Streptomyces</taxon>
        <taxon>Streptomyces aurantiacus group</taxon>
    </lineage>
</organism>
<gene>
    <name evidence="1" type="ORF">NFX46_19880</name>
</gene>
<dbReference type="RefSeq" id="WP_252551091.1">
    <property type="nucleotide sequence ID" value="NZ_CP099468.1"/>
</dbReference>
<sequence length="79" mass="8414">MAHAMGAAEYTIKGMGGEIADYLRVIGKMKAKMDSMSDEERHEVEEASKVLRRLRAGAALSGPVPLPMPMVRPADGASA</sequence>
<evidence type="ECO:0000313" key="2">
    <source>
        <dbReference type="Proteomes" id="UP001056374"/>
    </source>
</evidence>
<dbReference type="EMBL" id="CP099468">
    <property type="protein sequence ID" value="USQ85808.1"/>
    <property type="molecule type" value="Genomic_DNA"/>
</dbReference>